<name>A0ABQ8UBX7_9EUKA</name>
<evidence type="ECO:0000313" key="2">
    <source>
        <dbReference type="EMBL" id="KAJ4454320.1"/>
    </source>
</evidence>
<comment type="caution">
    <text evidence="2">The sequence shown here is derived from an EMBL/GenBank/DDBJ whole genome shotgun (WGS) entry which is preliminary data.</text>
</comment>
<dbReference type="Proteomes" id="UP001141327">
    <property type="component" value="Unassembled WGS sequence"/>
</dbReference>
<protein>
    <submittedName>
        <fullName evidence="2">Uncharacterized protein</fullName>
    </submittedName>
</protein>
<accession>A0ABQ8UBX7</accession>
<sequence length="505" mass="55592">MNAIGMTTSSLPFSDSGKPLGRKCAAQHNLSEQLDADQTSEDFDKSSEVCHLIIRVSSISSLKGGLEEWVPSDGWEFLQGVDYGGCDICCRSDLCNNIEALKAFAQTLPNCVGFNTNGWFKHTCPEANRGHWTSDPACGFYRRTAAPPSDGWEFLQGVDFGGCDICCRADLCNNIEALKTHAATLPNCVLAIIGFGDPRESGNRSFPGPHRSLCATQGFNTNGWFKHACPEANRGHWTFDPACGFYRRTRPAPVAVASASDGWEFMQGDDYGGCDICCRMSSIPETSGSLQWLSNAIKKHESGLARRVRHHYERDVRQLSVDICSLVDFIAQHAPKDFSEHLSSYLFPTLTPFTIRVLDRYPELKSDPHYRSMRNSKSESRFPPPKPKKASVQPLTSKKVPDPPASDHAFAPPTPTPMVVQHSGHCESTPPPPPLKRSAPRERHRPQPPAPLVPPPPFPYGPVIPLEAVPIRQLVPVVPLGTTPGTLDSGDPGPPQPRARRRRRR</sequence>
<feature type="compositionally biased region" description="Basic and acidic residues" evidence="1">
    <location>
        <begin position="366"/>
        <end position="380"/>
    </location>
</feature>
<evidence type="ECO:0000256" key="1">
    <source>
        <dbReference type="SAM" id="MobiDB-lite"/>
    </source>
</evidence>
<proteinExistence type="predicted"/>
<keyword evidence="3" id="KW-1185">Reference proteome</keyword>
<evidence type="ECO:0000313" key="3">
    <source>
        <dbReference type="Proteomes" id="UP001141327"/>
    </source>
</evidence>
<feature type="region of interest" description="Disordered" evidence="1">
    <location>
        <begin position="366"/>
        <end position="464"/>
    </location>
</feature>
<feature type="compositionally biased region" description="Pro residues" evidence="1">
    <location>
        <begin position="447"/>
        <end position="462"/>
    </location>
</feature>
<feature type="region of interest" description="Disordered" evidence="1">
    <location>
        <begin position="478"/>
        <end position="505"/>
    </location>
</feature>
<reference evidence="2" key="1">
    <citation type="journal article" date="2022" name="bioRxiv">
        <title>Genomics of Preaxostyla Flagellates Illuminates Evolutionary Transitions and the Path Towards Mitochondrial Loss.</title>
        <authorList>
            <person name="Novak L.V.F."/>
            <person name="Treitli S.C."/>
            <person name="Pyrih J."/>
            <person name="Halakuc P."/>
            <person name="Pipaliya S.V."/>
            <person name="Vacek V."/>
            <person name="Brzon O."/>
            <person name="Soukal P."/>
            <person name="Eme L."/>
            <person name="Dacks J.B."/>
            <person name="Karnkowska A."/>
            <person name="Elias M."/>
            <person name="Hampl V."/>
        </authorList>
    </citation>
    <scope>NUCLEOTIDE SEQUENCE</scope>
    <source>
        <strain evidence="2">RCP-MX</strain>
    </source>
</reference>
<dbReference type="EMBL" id="JAPMOS010000166">
    <property type="protein sequence ID" value="KAJ4454320.1"/>
    <property type="molecule type" value="Genomic_DNA"/>
</dbReference>
<organism evidence="2 3">
    <name type="scientific">Paratrimastix pyriformis</name>
    <dbReference type="NCBI Taxonomy" id="342808"/>
    <lineage>
        <taxon>Eukaryota</taxon>
        <taxon>Metamonada</taxon>
        <taxon>Preaxostyla</taxon>
        <taxon>Paratrimastigidae</taxon>
        <taxon>Paratrimastix</taxon>
    </lineage>
</organism>
<gene>
    <name evidence="2" type="ORF">PAPYR_11016</name>
</gene>